<dbReference type="EMBL" id="JAGGJQ010000001">
    <property type="protein sequence ID" value="MBP1838624.1"/>
    <property type="molecule type" value="Genomic_DNA"/>
</dbReference>
<dbReference type="Proteomes" id="UP001138672">
    <property type="component" value="Unassembled WGS sequence"/>
</dbReference>
<gene>
    <name evidence="1" type="ORF">J2Z56_000520</name>
    <name evidence="2" type="ORF">J2Z57_001570</name>
</gene>
<evidence type="ECO:0000313" key="1">
    <source>
        <dbReference type="EMBL" id="MBP1838624.1"/>
    </source>
</evidence>
<sequence>MNSLFLLLDKSDQSYYNEGYLYFELSRYTIKMGVEDTLLPFIDDISFHLIDEDFIRIIIVNAISIFSIEIIDYENIEDREFGNEYFSLSKRMYFLIRTINKAFSDSIDSYKLYIDYGDELCGFERYFYTIKFNKNYILNKEFLEYLSVFNEFDDSENPKFYREFFVLKKEIPDSNELRIMSTNTKVRRLGYFKLVSSFIENKKVTAVTINRKFEVFSVNFTQELTVNENSKGLIKVTKTGISAKPYIDTAVNFDFINKINNFYSSGKQLKVYQVLHSELPKNSNVFSLSDFDKIFFLENILKYDYFYFSNLLEVIYINERTSYIDIISVYKDKLINQLKEFNSFNRNRKVSNEINTVLKRILNWEKPEKYLEHVIMPRLNWMLDLNLIKLDRKNNVEITKIGDKLFENISIWNDINTKKVISPDSFLDRFMVHIFDDCYNNSETNSPIDAEFILDKMYGYIKQSFGLFKTLAPNRVTFSQAANYTKYMLYLNDDIKVGYQFILNKLSEKDQDIFIFKYQEQYRDGYIQLKK</sequence>
<dbReference type="EMBL" id="JAUSUU010000004">
    <property type="protein sequence ID" value="MDQ0335124.1"/>
    <property type="molecule type" value="Genomic_DNA"/>
</dbReference>
<dbReference type="AlphaFoldDB" id="A0A9X1CB00"/>
<dbReference type="RefSeq" id="WP_209542054.1">
    <property type="nucleotide sequence ID" value="NZ_JAGGJQ010000001.1"/>
</dbReference>
<evidence type="ECO:0000313" key="3">
    <source>
        <dbReference type="Proteomes" id="UP001138672"/>
    </source>
</evidence>
<proteinExistence type="predicted"/>
<comment type="caution">
    <text evidence="1">The sequence shown here is derived from an EMBL/GenBank/DDBJ whole genome shotgun (WGS) entry which is preliminary data.</text>
</comment>
<evidence type="ECO:0000313" key="4">
    <source>
        <dbReference type="Proteomes" id="UP001231587"/>
    </source>
</evidence>
<protein>
    <submittedName>
        <fullName evidence="1">Uncharacterized protein</fullName>
    </submittedName>
</protein>
<accession>A0A9X1CB00</accession>
<keyword evidence="4" id="KW-1185">Reference proteome</keyword>
<reference evidence="1" key="1">
    <citation type="submission" date="2021-03" db="EMBL/GenBank/DDBJ databases">
        <title>Genomic Encyclopedia of Type Strains, Phase IV (KMG-IV): sequencing the most valuable type-strain genomes for metagenomic binning, comparative biology and taxonomic classification.</title>
        <authorList>
            <person name="Goeker M."/>
        </authorList>
    </citation>
    <scope>NUCLEOTIDE SEQUENCE</scope>
    <source>
        <strain evidence="1">DSM 15523</strain>
        <strain evidence="2 4">DSM 16476</strain>
    </source>
</reference>
<evidence type="ECO:0000313" key="2">
    <source>
        <dbReference type="EMBL" id="MDQ0335124.1"/>
    </source>
</evidence>
<organism evidence="1 3">
    <name type="scientific">Formosa algae</name>
    <dbReference type="NCBI Taxonomy" id="225843"/>
    <lineage>
        <taxon>Bacteria</taxon>
        <taxon>Pseudomonadati</taxon>
        <taxon>Bacteroidota</taxon>
        <taxon>Flavobacteriia</taxon>
        <taxon>Flavobacteriales</taxon>
        <taxon>Flavobacteriaceae</taxon>
        <taxon>Formosa</taxon>
    </lineage>
</organism>
<name>A0A9X1CB00_9FLAO</name>
<dbReference type="Proteomes" id="UP001231587">
    <property type="component" value="Unassembled WGS sequence"/>
</dbReference>